<dbReference type="Proteomes" id="UP001216907">
    <property type="component" value="Unassembled WGS sequence"/>
</dbReference>
<accession>A0ABT6FHL2</accession>
<sequence length="175" mass="17503">MTVAHNGPHGSIAGVTTRTRRGAGPALSGLRIGSLARWLTAAALAAAAAGCGESRPEVGVATYPVQGKVVLANGQPLTSGVVVFVSGGSTTPPVSGVLGPDGSFVLMTDGVVAGAPAGEYKVRLEIDPDASATGTSPRKRNAVPFPAKYGKETTSGLTATVKAEPANELRPFVLN</sequence>
<proteinExistence type="predicted"/>
<evidence type="ECO:0000256" key="1">
    <source>
        <dbReference type="SAM" id="MobiDB-lite"/>
    </source>
</evidence>
<feature type="region of interest" description="Disordered" evidence="1">
    <location>
        <begin position="129"/>
        <end position="149"/>
    </location>
</feature>
<evidence type="ECO:0008006" key="4">
    <source>
        <dbReference type="Google" id="ProtNLM"/>
    </source>
</evidence>
<gene>
    <name evidence="2" type="ORF">PZE19_24170</name>
</gene>
<dbReference type="RefSeq" id="WP_277863171.1">
    <property type="nucleotide sequence ID" value="NZ_JARRAG010000002.1"/>
</dbReference>
<organism evidence="2 3">
    <name type="scientific">Paludisphaera mucosa</name>
    <dbReference type="NCBI Taxonomy" id="3030827"/>
    <lineage>
        <taxon>Bacteria</taxon>
        <taxon>Pseudomonadati</taxon>
        <taxon>Planctomycetota</taxon>
        <taxon>Planctomycetia</taxon>
        <taxon>Isosphaerales</taxon>
        <taxon>Isosphaeraceae</taxon>
        <taxon>Paludisphaera</taxon>
    </lineage>
</organism>
<keyword evidence="3" id="KW-1185">Reference proteome</keyword>
<comment type="caution">
    <text evidence="2">The sequence shown here is derived from an EMBL/GenBank/DDBJ whole genome shotgun (WGS) entry which is preliminary data.</text>
</comment>
<evidence type="ECO:0000313" key="2">
    <source>
        <dbReference type="EMBL" id="MDG3006880.1"/>
    </source>
</evidence>
<evidence type="ECO:0000313" key="3">
    <source>
        <dbReference type="Proteomes" id="UP001216907"/>
    </source>
</evidence>
<name>A0ABT6FHL2_9BACT</name>
<protein>
    <recommendedName>
        <fullName evidence="4">Carboxypeptidase regulatory-like domain-containing protein</fullName>
    </recommendedName>
</protein>
<dbReference type="EMBL" id="JARRAG010000002">
    <property type="protein sequence ID" value="MDG3006880.1"/>
    <property type="molecule type" value="Genomic_DNA"/>
</dbReference>
<reference evidence="2 3" key="1">
    <citation type="submission" date="2023-03" db="EMBL/GenBank/DDBJ databases">
        <title>Paludisphaera mucosa sp. nov. a novel planctomycete from northern fen.</title>
        <authorList>
            <person name="Ivanova A."/>
        </authorList>
    </citation>
    <scope>NUCLEOTIDE SEQUENCE [LARGE SCALE GENOMIC DNA]</scope>
    <source>
        <strain evidence="2 3">Pla2</strain>
    </source>
</reference>